<dbReference type="Gene3D" id="3.40.50.2300">
    <property type="match status" value="1"/>
</dbReference>
<dbReference type="PROSITE" id="PS50930">
    <property type="entry name" value="HTH_LYTTR"/>
    <property type="match status" value="1"/>
</dbReference>
<evidence type="ECO:0000259" key="3">
    <source>
        <dbReference type="PROSITE" id="PS50110"/>
    </source>
</evidence>
<keyword evidence="1" id="KW-0238">DNA-binding</keyword>
<dbReference type="InterPro" id="IPR011006">
    <property type="entry name" value="CheY-like_superfamily"/>
</dbReference>
<dbReference type="SMART" id="SM00448">
    <property type="entry name" value="REC"/>
    <property type="match status" value="1"/>
</dbReference>
<evidence type="ECO:0000313" key="5">
    <source>
        <dbReference type="EMBL" id="QKJ32341.1"/>
    </source>
</evidence>
<proteinExistence type="predicted"/>
<keyword evidence="6" id="KW-1185">Reference proteome</keyword>
<dbReference type="KEGG" id="mmab:HQ865_22120"/>
<accession>A0A7D4UNV5</accession>
<dbReference type="RefSeq" id="WP_173416991.1">
    <property type="nucleotide sequence ID" value="NZ_CP054139.1"/>
</dbReference>
<dbReference type="PANTHER" id="PTHR48111:SF17">
    <property type="entry name" value="TRANSCRIPTIONAL REGULATORY PROTEIN YPDB"/>
    <property type="match status" value="1"/>
</dbReference>
<dbReference type="Pfam" id="PF04397">
    <property type="entry name" value="LytTR"/>
    <property type="match status" value="1"/>
</dbReference>
<name>A0A7D4UNV5_9SPHI</name>
<sequence>MIRCIIVDDEPLALEILASHIAQFPQLQLIRRCRNALEAFDAIHTQQTDLVFLDIQMPSITGLDFVRSLKQPPMIVFTTAYAEHALTGFELDAVDYLLKPITFERFSKAIDKLLKIKQPDAEATKTYTYFKVAGNLVKINHDDLLLAQSVKDYVHLKTKQGNHLTHMTMKNLEALLPVDTFMRVHRSYLVNRQAITLLGRQHLEVGDERVPIGENYRVGL</sequence>
<dbReference type="AlphaFoldDB" id="A0A7D4UNV5"/>
<dbReference type="InterPro" id="IPR039420">
    <property type="entry name" value="WalR-like"/>
</dbReference>
<evidence type="ECO:0000256" key="1">
    <source>
        <dbReference type="ARBA" id="ARBA00023125"/>
    </source>
</evidence>
<dbReference type="GO" id="GO:0005829">
    <property type="term" value="C:cytosol"/>
    <property type="evidence" value="ECO:0007669"/>
    <property type="project" value="TreeGrafter"/>
</dbReference>
<gene>
    <name evidence="5" type="ORF">HQ865_22120</name>
</gene>
<dbReference type="GO" id="GO:0032993">
    <property type="term" value="C:protein-DNA complex"/>
    <property type="evidence" value="ECO:0007669"/>
    <property type="project" value="TreeGrafter"/>
</dbReference>
<dbReference type="Gene3D" id="2.40.50.1020">
    <property type="entry name" value="LytTr DNA-binding domain"/>
    <property type="match status" value="1"/>
</dbReference>
<evidence type="ECO:0000256" key="2">
    <source>
        <dbReference type="PROSITE-ProRule" id="PRU00169"/>
    </source>
</evidence>
<reference evidence="5 6" key="1">
    <citation type="submission" date="2020-05" db="EMBL/GenBank/DDBJ databases">
        <title>Mucilaginibacter mali sp. nov.</title>
        <authorList>
            <person name="Kim H.S."/>
            <person name="Lee K.C."/>
            <person name="Suh M.K."/>
            <person name="Kim J.-S."/>
            <person name="Han K.-I."/>
            <person name="Eom M.K."/>
            <person name="Shin Y.K."/>
            <person name="Lee J.-S."/>
        </authorList>
    </citation>
    <scope>NUCLEOTIDE SEQUENCE [LARGE SCALE GENOMIC DNA]</scope>
    <source>
        <strain evidence="5 6">G2-14</strain>
    </source>
</reference>
<dbReference type="GO" id="GO:0000976">
    <property type="term" value="F:transcription cis-regulatory region binding"/>
    <property type="evidence" value="ECO:0007669"/>
    <property type="project" value="TreeGrafter"/>
</dbReference>
<evidence type="ECO:0000313" key="6">
    <source>
        <dbReference type="Proteomes" id="UP000505355"/>
    </source>
</evidence>
<dbReference type="SMART" id="SM00850">
    <property type="entry name" value="LytTR"/>
    <property type="match status" value="1"/>
</dbReference>
<dbReference type="EMBL" id="CP054139">
    <property type="protein sequence ID" value="QKJ32341.1"/>
    <property type="molecule type" value="Genomic_DNA"/>
</dbReference>
<dbReference type="PROSITE" id="PS50110">
    <property type="entry name" value="RESPONSE_REGULATORY"/>
    <property type="match status" value="1"/>
</dbReference>
<dbReference type="Proteomes" id="UP000505355">
    <property type="component" value="Chromosome"/>
</dbReference>
<dbReference type="InterPro" id="IPR007492">
    <property type="entry name" value="LytTR_DNA-bd_dom"/>
</dbReference>
<evidence type="ECO:0000259" key="4">
    <source>
        <dbReference type="PROSITE" id="PS50930"/>
    </source>
</evidence>
<dbReference type="FunFam" id="3.40.50.2300:FF:000051">
    <property type="entry name" value="Two-component response regulator yehT"/>
    <property type="match status" value="1"/>
</dbReference>
<feature type="domain" description="Response regulatory" evidence="3">
    <location>
        <begin position="3"/>
        <end position="114"/>
    </location>
</feature>
<feature type="domain" description="HTH LytTR-type" evidence="4">
    <location>
        <begin position="128"/>
        <end position="195"/>
    </location>
</feature>
<dbReference type="Pfam" id="PF00072">
    <property type="entry name" value="Response_reg"/>
    <property type="match status" value="1"/>
</dbReference>
<dbReference type="GO" id="GO:0006355">
    <property type="term" value="P:regulation of DNA-templated transcription"/>
    <property type="evidence" value="ECO:0007669"/>
    <property type="project" value="TreeGrafter"/>
</dbReference>
<organism evidence="5 6">
    <name type="scientific">Mucilaginibacter mali</name>
    <dbReference type="NCBI Taxonomy" id="2740462"/>
    <lineage>
        <taxon>Bacteria</taxon>
        <taxon>Pseudomonadati</taxon>
        <taxon>Bacteroidota</taxon>
        <taxon>Sphingobacteriia</taxon>
        <taxon>Sphingobacteriales</taxon>
        <taxon>Sphingobacteriaceae</taxon>
        <taxon>Mucilaginibacter</taxon>
    </lineage>
</organism>
<dbReference type="GO" id="GO:0000156">
    <property type="term" value="F:phosphorelay response regulator activity"/>
    <property type="evidence" value="ECO:0007669"/>
    <property type="project" value="TreeGrafter"/>
</dbReference>
<feature type="modified residue" description="4-aspartylphosphate" evidence="2">
    <location>
        <position position="54"/>
    </location>
</feature>
<dbReference type="SUPFAM" id="SSF52172">
    <property type="entry name" value="CheY-like"/>
    <property type="match status" value="1"/>
</dbReference>
<keyword evidence="2" id="KW-0597">Phosphoprotein</keyword>
<protein>
    <submittedName>
        <fullName evidence="5">Response regulator</fullName>
    </submittedName>
</protein>
<dbReference type="PANTHER" id="PTHR48111">
    <property type="entry name" value="REGULATOR OF RPOS"/>
    <property type="match status" value="1"/>
</dbReference>
<dbReference type="InterPro" id="IPR001789">
    <property type="entry name" value="Sig_transdc_resp-reg_receiver"/>
</dbReference>